<name>A0ABS7CJT5_9BACL</name>
<sequence>EAAERLHIHPNTLGYRMVRMNEISGINLKSMSDKVAAFLYLQSGG</sequence>
<dbReference type="Pfam" id="PF13556">
    <property type="entry name" value="HTH_30"/>
    <property type="match status" value="1"/>
</dbReference>
<dbReference type="InterPro" id="IPR042070">
    <property type="entry name" value="PucR_C-HTH_sf"/>
</dbReference>
<accession>A0ABS7CJT5</accession>
<evidence type="ECO:0000313" key="2">
    <source>
        <dbReference type="EMBL" id="MBW7461163.1"/>
    </source>
</evidence>
<dbReference type="Proteomes" id="UP001519887">
    <property type="component" value="Unassembled WGS sequence"/>
</dbReference>
<organism evidence="2 3">
    <name type="scientific">Paenibacillus sepulcri</name>
    <dbReference type="NCBI Taxonomy" id="359917"/>
    <lineage>
        <taxon>Bacteria</taxon>
        <taxon>Bacillati</taxon>
        <taxon>Bacillota</taxon>
        <taxon>Bacilli</taxon>
        <taxon>Bacillales</taxon>
        <taxon>Paenibacillaceae</taxon>
        <taxon>Paenibacillus</taxon>
    </lineage>
</organism>
<gene>
    <name evidence="2" type="ORF">K0U00_44625</name>
</gene>
<reference evidence="2 3" key="1">
    <citation type="submission" date="2021-07" db="EMBL/GenBank/DDBJ databases">
        <title>Paenibacillus radiodurans sp. nov., isolated from the southeastern edge of Tengger Desert.</title>
        <authorList>
            <person name="Zhang G."/>
        </authorList>
    </citation>
    <scope>NUCLEOTIDE SEQUENCE [LARGE SCALE GENOMIC DNA]</scope>
    <source>
        <strain evidence="2 3">CCM 7311</strain>
    </source>
</reference>
<dbReference type="InterPro" id="IPR025736">
    <property type="entry name" value="PucR_C-HTH_dom"/>
</dbReference>
<feature type="non-terminal residue" evidence="2">
    <location>
        <position position="1"/>
    </location>
</feature>
<evidence type="ECO:0000259" key="1">
    <source>
        <dbReference type="Pfam" id="PF13556"/>
    </source>
</evidence>
<evidence type="ECO:0000313" key="3">
    <source>
        <dbReference type="Proteomes" id="UP001519887"/>
    </source>
</evidence>
<keyword evidence="3" id="KW-1185">Reference proteome</keyword>
<comment type="caution">
    <text evidence="2">The sequence shown here is derived from an EMBL/GenBank/DDBJ whole genome shotgun (WGS) entry which is preliminary data.</text>
</comment>
<dbReference type="EMBL" id="JAHZIK010002739">
    <property type="protein sequence ID" value="MBW7461163.1"/>
    <property type="molecule type" value="Genomic_DNA"/>
</dbReference>
<dbReference type="Gene3D" id="1.10.10.2840">
    <property type="entry name" value="PucR C-terminal helix-turn-helix domain"/>
    <property type="match status" value="1"/>
</dbReference>
<feature type="domain" description="PucR C-terminal helix-turn-helix" evidence="1">
    <location>
        <begin position="1"/>
        <end position="41"/>
    </location>
</feature>
<proteinExistence type="predicted"/>
<protein>
    <submittedName>
        <fullName evidence="2">Helix-turn-helix domain-containing protein</fullName>
    </submittedName>
</protein>